<dbReference type="Pfam" id="PF00648">
    <property type="entry name" value="Peptidase_C2"/>
    <property type="match status" value="1"/>
</dbReference>
<evidence type="ECO:0000256" key="5">
    <source>
        <dbReference type="PROSITE-ProRule" id="PRU00239"/>
    </source>
</evidence>
<keyword evidence="4 5" id="KW-0788">Thiol protease</keyword>
<protein>
    <submittedName>
        <fullName evidence="7">C2 family cysteine protease</fullName>
    </submittedName>
</protein>
<dbReference type="GO" id="GO:0008233">
    <property type="term" value="F:peptidase activity"/>
    <property type="evidence" value="ECO:0007669"/>
    <property type="project" value="UniProtKB-KW"/>
</dbReference>
<comment type="caution">
    <text evidence="7">The sequence shown here is derived from an EMBL/GenBank/DDBJ whole genome shotgun (WGS) entry which is preliminary data.</text>
</comment>
<dbReference type="InterPro" id="IPR001300">
    <property type="entry name" value="Peptidase_C2_calpain_cat"/>
</dbReference>
<organism evidence="7 8">
    <name type="scientific">Pseudoclavibacter albus</name>
    <dbReference type="NCBI Taxonomy" id="272241"/>
    <lineage>
        <taxon>Bacteria</taxon>
        <taxon>Bacillati</taxon>
        <taxon>Actinomycetota</taxon>
        <taxon>Actinomycetes</taxon>
        <taxon>Micrococcales</taxon>
        <taxon>Microbacteriaceae</taxon>
        <taxon>Pseudoclavibacter</taxon>
    </lineage>
</organism>
<gene>
    <name evidence="7" type="ORF">M3D15_09850</name>
</gene>
<accession>A0ABT2HZ94</accession>
<dbReference type="InterPro" id="IPR038765">
    <property type="entry name" value="Papain-like_cys_pep_sf"/>
</dbReference>
<proteinExistence type="inferred from homology"/>
<keyword evidence="8" id="KW-1185">Reference proteome</keyword>
<feature type="active site" evidence="5">
    <location>
        <position position="94"/>
    </location>
</feature>
<feature type="domain" description="Calpain catalytic" evidence="6">
    <location>
        <begin position="85"/>
        <end position="278"/>
    </location>
</feature>
<dbReference type="PROSITE" id="PS50203">
    <property type="entry name" value="CALPAIN_CAT"/>
    <property type="match status" value="1"/>
</dbReference>
<reference evidence="7 8" key="1">
    <citation type="submission" date="2022-04" db="EMBL/GenBank/DDBJ databases">
        <title>Human microbiome associated bacterial genomes.</title>
        <authorList>
            <person name="Sandstrom S."/>
            <person name="Salamzade R."/>
            <person name="Kalan L.R."/>
        </authorList>
    </citation>
    <scope>NUCLEOTIDE SEQUENCE [LARGE SCALE GENOMIC DNA]</scope>
    <source>
        <strain evidence="8">p3-SID1799</strain>
    </source>
</reference>
<sequence>MQIGAAARPADLALGLAADPRLAARVAELEASGAAYASDLAFMAPAVRDVHRQMAGAHQIHVDDAAKHTIRPGHNVVDDTFHYADVNQGALDDCWVLAPISSIEKADPGFLARHVNYDAASDAYKVTLFDEARKPVTIDVANSYVGNGSDLAFAGSDASKANLASVYEKAFADYYGTRSGNGDYASISGGPPAEAMIRMTGETPQWREVIPNPYDIADKGVDGAWLRERIAHNEPTVLTTKGDGITDLDPIIPRHAYPLIDVQDVAGRDFAVLYNPWGSNPVSAKAAEAIASQLKYDAGHLAIPVEDIQRLGNAVTHLKR</sequence>
<evidence type="ECO:0000256" key="1">
    <source>
        <dbReference type="ARBA" id="ARBA00007623"/>
    </source>
</evidence>
<keyword evidence="3 5" id="KW-0378">Hydrolase</keyword>
<evidence type="ECO:0000256" key="2">
    <source>
        <dbReference type="ARBA" id="ARBA00022670"/>
    </source>
</evidence>
<evidence type="ECO:0000313" key="7">
    <source>
        <dbReference type="EMBL" id="MCT2043625.1"/>
    </source>
</evidence>
<evidence type="ECO:0000256" key="4">
    <source>
        <dbReference type="ARBA" id="ARBA00022807"/>
    </source>
</evidence>
<dbReference type="Proteomes" id="UP001525379">
    <property type="component" value="Unassembled WGS sequence"/>
</dbReference>
<evidence type="ECO:0000259" key="6">
    <source>
        <dbReference type="PROSITE" id="PS50203"/>
    </source>
</evidence>
<dbReference type="PANTHER" id="PTHR10183:SF379">
    <property type="entry name" value="CALPAIN-5"/>
    <property type="match status" value="1"/>
</dbReference>
<dbReference type="PANTHER" id="PTHR10183">
    <property type="entry name" value="CALPAIN"/>
    <property type="match status" value="1"/>
</dbReference>
<dbReference type="RefSeq" id="WP_260104719.1">
    <property type="nucleotide sequence ID" value="NZ_JALXSQ010000061.1"/>
</dbReference>
<dbReference type="SUPFAM" id="SSF54001">
    <property type="entry name" value="Cysteine proteinases"/>
    <property type="match status" value="1"/>
</dbReference>
<keyword evidence="2 5" id="KW-0645">Protease</keyword>
<feature type="active site" evidence="5">
    <location>
        <position position="255"/>
    </location>
</feature>
<dbReference type="GO" id="GO:0006508">
    <property type="term" value="P:proteolysis"/>
    <property type="evidence" value="ECO:0007669"/>
    <property type="project" value="UniProtKB-KW"/>
</dbReference>
<evidence type="ECO:0000256" key="3">
    <source>
        <dbReference type="ARBA" id="ARBA00022801"/>
    </source>
</evidence>
<dbReference type="EMBL" id="JALXSQ010000061">
    <property type="protein sequence ID" value="MCT2043625.1"/>
    <property type="molecule type" value="Genomic_DNA"/>
</dbReference>
<feature type="active site" evidence="5">
    <location>
        <position position="275"/>
    </location>
</feature>
<dbReference type="InterPro" id="IPR022684">
    <property type="entry name" value="Calpain_cysteine_protease"/>
</dbReference>
<comment type="similarity">
    <text evidence="1">Belongs to the peptidase C2 family.</text>
</comment>
<name>A0ABT2HZ94_9MICO</name>
<evidence type="ECO:0000313" key="8">
    <source>
        <dbReference type="Proteomes" id="UP001525379"/>
    </source>
</evidence>